<accession>A0A927ZQR6</accession>
<gene>
    <name evidence="1" type="primary">cas8c</name>
    <name evidence="1" type="ORF">E7203_08315</name>
</gene>
<dbReference type="CDD" id="cd09757">
    <property type="entry name" value="Cas8c_I-C"/>
    <property type="match status" value="1"/>
</dbReference>
<organism evidence="1 2">
    <name type="scientific">Selenomonas ruminantium</name>
    <dbReference type="NCBI Taxonomy" id="971"/>
    <lineage>
        <taxon>Bacteria</taxon>
        <taxon>Bacillati</taxon>
        <taxon>Bacillota</taxon>
        <taxon>Negativicutes</taxon>
        <taxon>Selenomonadales</taxon>
        <taxon>Selenomonadaceae</taxon>
        <taxon>Selenomonas</taxon>
    </lineage>
</organism>
<dbReference type="NCBIfam" id="TIGR01863">
    <property type="entry name" value="cas_Csd1"/>
    <property type="match status" value="1"/>
</dbReference>
<name>A0A927ZQR6_SELRU</name>
<reference evidence="1" key="1">
    <citation type="submission" date="2019-04" db="EMBL/GenBank/DDBJ databases">
        <title>Evolution of Biomass-Degrading Anaerobic Consortia Revealed by Metagenomics.</title>
        <authorList>
            <person name="Peng X."/>
        </authorList>
    </citation>
    <scope>NUCLEOTIDE SEQUENCE</scope>
    <source>
        <strain evidence="1">SIG242</strain>
    </source>
</reference>
<proteinExistence type="predicted"/>
<dbReference type="InterPro" id="IPR010144">
    <property type="entry name" value="CRISPR-assoc_prot_Csd1-typ"/>
</dbReference>
<dbReference type="EMBL" id="SVCA01000006">
    <property type="protein sequence ID" value="MBE6085439.1"/>
    <property type="molecule type" value="Genomic_DNA"/>
</dbReference>
<dbReference type="Proteomes" id="UP000772151">
    <property type="component" value="Unassembled WGS sequence"/>
</dbReference>
<dbReference type="Pfam" id="PF09709">
    <property type="entry name" value="Cas_Csd1"/>
    <property type="match status" value="1"/>
</dbReference>
<protein>
    <submittedName>
        <fullName evidence="1">Type I-C CRISPR-associated protein Cas8c/Csd1</fullName>
    </submittedName>
</protein>
<evidence type="ECO:0000313" key="1">
    <source>
        <dbReference type="EMBL" id="MBE6085439.1"/>
    </source>
</evidence>
<dbReference type="RefSeq" id="WP_303669525.1">
    <property type="nucleotide sequence ID" value="NZ_SVCA01000006.1"/>
</dbReference>
<dbReference type="AlphaFoldDB" id="A0A927ZQR6"/>
<evidence type="ECO:0000313" key="2">
    <source>
        <dbReference type="Proteomes" id="UP000772151"/>
    </source>
</evidence>
<sequence>MLEALVKHYENLAAEGKVPRPGWSVANVSFGLCLDTDGNVVRVQELRKEEQRGKKKALLPKALSVPEQAKRASGIVPQFLCDNSTYLLGIDNKGKPERSAKCFQAAAKLHQEILSECSSKMAVAIKKFFANWKPEEISSCVVLQDDLEELMQSSNLIFMLGDKFSTEDEEICSSWQKHREQHDEAEKMQCLVTGKVSPIARLHPTIKGVRNAQPMGVTLVSFDKTAYESYGHDKSCNKGQGLNAPVSEYAAFAYATALNTLLADSRHVKVFGDTTLVYWAEQDNESYQDCFGGFCLQDENIMEDKVLEHIFSCLKKDEPINYQGVDVDYNNKFYILGLSPNAARLSVRFFLQSDFGTILKNAAKHMENMELVRPSYKKKHIPLWLLLAATVSPKSRDKAASPLLSGAVLKSILTGNRYPESLFQYVMLRIRSEQDNAEASPPIYKITYERCAIIKAYLCRNGKRGITVALNEDEKDVAYVLGRIFAVWEHIQEEANRGINATIKDRYFDSACATPARIFPILQKLSGHHLRKLEDRKKIYFEKQLTSLMGKINAGAIPNILQLKDQGMFILGYYHQVQARYTKKEDKENG</sequence>
<comment type="caution">
    <text evidence="1">The sequence shown here is derived from an EMBL/GenBank/DDBJ whole genome shotgun (WGS) entry which is preliminary data.</text>
</comment>